<dbReference type="EMBL" id="FOIJ01000006">
    <property type="protein sequence ID" value="SET96196.1"/>
    <property type="molecule type" value="Genomic_DNA"/>
</dbReference>
<accession>A0A1I0IHP2</accession>
<evidence type="ECO:0000256" key="1">
    <source>
        <dbReference type="SAM" id="MobiDB-lite"/>
    </source>
</evidence>
<gene>
    <name evidence="2" type="ORF">SAMN05443639_10655</name>
</gene>
<dbReference type="Proteomes" id="UP000199181">
    <property type="component" value="Unassembled WGS sequence"/>
</dbReference>
<organism evidence="2 3">
    <name type="scientific">Stigmatella erecta</name>
    <dbReference type="NCBI Taxonomy" id="83460"/>
    <lineage>
        <taxon>Bacteria</taxon>
        <taxon>Pseudomonadati</taxon>
        <taxon>Myxococcota</taxon>
        <taxon>Myxococcia</taxon>
        <taxon>Myxococcales</taxon>
        <taxon>Cystobacterineae</taxon>
        <taxon>Archangiaceae</taxon>
        <taxon>Stigmatella</taxon>
    </lineage>
</organism>
<evidence type="ECO:0000313" key="2">
    <source>
        <dbReference type="EMBL" id="SET96196.1"/>
    </source>
</evidence>
<feature type="region of interest" description="Disordered" evidence="1">
    <location>
        <begin position="28"/>
        <end position="48"/>
    </location>
</feature>
<dbReference type="AlphaFoldDB" id="A0A1I0IHP2"/>
<protein>
    <submittedName>
        <fullName evidence="2">Uncharacterized protein</fullName>
    </submittedName>
</protein>
<reference evidence="3" key="1">
    <citation type="submission" date="2016-10" db="EMBL/GenBank/DDBJ databases">
        <authorList>
            <person name="Varghese N."/>
            <person name="Submissions S."/>
        </authorList>
    </citation>
    <scope>NUCLEOTIDE SEQUENCE [LARGE SCALE GENOMIC DNA]</scope>
    <source>
        <strain evidence="3">DSM 16858</strain>
    </source>
</reference>
<keyword evidence="3" id="KW-1185">Reference proteome</keyword>
<name>A0A1I0IHP2_9BACT</name>
<sequence length="178" mass="18660">MKRTHGFVAHRLLGLVAVLTGYTSVLVPGQEPSTEESRPGSLYANASPPEQNAQVLNAENALGPPDETSATVLGLLHAALVLDLGEGEEGTGDLRVYYSGVSIGLATQVEFLRADGSVISRSLLQLAKIRGGNEVAAVKYKNAGTPYRYVRLNGGLVSAYQVDAVMAVSIVEPAPGTR</sequence>
<proteinExistence type="predicted"/>
<evidence type="ECO:0000313" key="3">
    <source>
        <dbReference type="Proteomes" id="UP000199181"/>
    </source>
</evidence>